<dbReference type="PANTHER" id="PTHR44196:SF2">
    <property type="entry name" value="SHORT-CHAIN DEHYDROGENASE-RELATED"/>
    <property type="match status" value="1"/>
</dbReference>
<comment type="similarity">
    <text evidence="1 3">Belongs to the short-chain dehydrogenases/reductases (SDR) family.</text>
</comment>
<dbReference type="PRINTS" id="PR00080">
    <property type="entry name" value="SDRFAMILY"/>
</dbReference>
<dbReference type="Proteomes" id="UP000295781">
    <property type="component" value="Chromosome"/>
</dbReference>
<protein>
    <submittedName>
        <fullName evidence="4">Short-chain dehydrogenase</fullName>
    </submittedName>
</protein>
<evidence type="ECO:0000256" key="3">
    <source>
        <dbReference type="RuleBase" id="RU000363"/>
    </source>
</evidence>
<dbReference type="PRINTS" id="PR00081">
    <property type="entry name" value="GDHRDH"/>
</dbReference>
<dbReference type="CDD" id="cd05233">
    <property type="entry name" value="SDR_c"/>
    <property type="match status" value="1"/>
</dbReference>
<dbReference type="EMBL" id="CP012670">
    <property type="protein sequence ID" value="AUX25213.1"/>
    <property type="molecule type" value="Genomic_DNA"/>
</dbReference>
<dbReference type="InterPro" id="IPR002347">
    <property type="entry name" value="SDR_fam"/>
</dbReference>
<dbReference type="InterPro" id="IPR036291">
    <property type="entry name" value="NAD(P)-bd_dom_sf"/>
</dbReference>
<evidence type="ECO:0000313" key="4">
    <source>
        <dbReference type="EMBL" id="AUX25213.1"/>
    </source>
</evidence>
<dbReference type="Gene3D" id="3.40.50.720">
    <property type="entry name" value="NAD(P)-binding Rossmann-like Domain"/>
    <property type="match status" value="1"/>
</dbReference>
<accession>A0A4P2Q858</accession>
<gene>
    <name evidence="4" type="ORF">SOCEGT47_057570</name>
</gene>
<dbReference type="AlphaFoldDB" id="A0A4P2Q858"/>
<reference evidence="4 5" key="1">
    <citation type="submission" date="2015-09" db="EMBL/GenBank/DDBJ databases">
        <title>Sorangium comparison.</title>
        <authorList>
            <person name="Zaburannyi N."/>
            <person name="Bunk B."/>
            <person name="Overmann J."/>
            <person name="Mueller R."/>
        </authorList>
    </citation>
    <scope>NUCLEOTIDE SEQUENCE [LARGE SCALE GENOMIC DNA]</scope>
    <source>
        <strain evidence="4 5">So ceGT47</strain>
    </source>
</reference>
<name>A0A4P2Q858_SORCE</name>
<evidence type="ECO:0000256" key="2">
    <source>
        <dbReference type="ARBA" id="ARBA00023002"/>
    </source>
</evidence>
<dbReference type="Pfam" id="PF00106">
    <property type="entry name" value="adh_short"/>
    <property type="match status" value="1"/>
</dbReference>
<evidence type="ECO:0000256" key="1">
    <source>
        <dbReference type="ARBA" id="ARBA00006484"/>
    </source>
</evidence>
<evidence type="ECO:0000313" key="5">
    <source>
        <dbReference type="Proteomes" id="UP000295781"/>
    </source>
</evidence>
<sequence>MFIVDNHAGNHHPGMNAFDFKGKTVLVTGASMGIGEAFARELSRRGATLVLTARSGAKLAALAAELGEAHVFAADLAAPGAAQRLFDAVTAKGLEVDVLVNNAGFGVYGAFGDLSLATQREQVYLNVGALVELTHLFMPMLERRQGGVIQVASMAAFQPIPYFTVYAATKAFVLSFGEALWAEYRPRGVRVLTLCPGATETPFFQRAGEIPFASRRARPEDVVRLGLAAFVAGRATVVHGAANRVTALLSRFLGREFLVKAMARLGKPAAPELPGAAGRAA</sequence>
<dbReference type="PANTHER" id="PTHR44196">
    <property type="entry name" value="DEHYDROGENASE/REDUCTASE SDR FAMILY MEMBER 7B"/>
    <property type="match status" value="1"/>
</dbReference>
<dbReference type="PIRSF" id="PIRSF000126">
    <property type="entry name" value="11-beta-HSD1"/>
    <property type="match status" value="1"/>
</dbReference>
<organism evidence="4 5">
    <name type="scientific">Sorangium cellulosum</name>
    <name type="common">Polyangium cellulosum</name>
    <dbReference type="NCBI Taxonomy" id="56"/>
    <lineage>
        <taxon>Bacteria</taxon>
        <taxon>Pseudomonadati</taxon>
        <taxon>Myxococcota</taxon>
        <taxon>Polyangia</taxon>
        <taxon>Polyangiales</taxon>
        <taxon>Polyangiaceae</taxon>
        <taxon>Sorangium</taxon>
    </lineage>
</organism>
<dbReference type="GO" id="GO:0016491">
    <property type="term" value="F:oxidoreductase activity"/>
    <property type="evidence" value="ECO:0007669"/>
    <property type="project" value="UniProtKB-KW"/>
</dbReference>
<proteinExistence type="inferred from homology"/>
<keyword evidence="2" id="KW-0560">Oxidoreductase</keyword>
<dbReference type="SUPFAM" id="SSF51735">
    <property type="entry name" value="NAD(P)-binding Rossmann-fold domains"/>
    <property type="match status" value="1"/>
</dbReference>
<dbReference type="GO" id="GO:0016020">
    <property type="term" value="C:membrane"/>
    <property type="evidence" value="ECO:0007669"/>
    <property type="project" value="TreeGrafter"/>
</dbReference>